<dbReference type="Proteomes" id="UP001497516">
    <property type="component" value="Chromosome 6"/>
</dbReference>
<name>A0AAV2F7R8_9ROSI</name>
<evidence type="ECO:0000313" key="4">
    <source>
        <dbReference type="Proteomes" id="UP001497516"/>
    </source>
</evidence>
<accession>A0AAV2F7R8</accession>
<keyword evidence="2" id="KW-0812">Transmembrane</keyword>
<protein>
    <submittedName>
        <fullName evidence="3">Uncharacterized protein</fullName>
    </submittedName>
</protein>
<keyword evidence="2" id="KW-1133">Transmembrane helix</keyword>
<proteinExistence type="predicted"/>
<evidence type="ECO:0000256" key="2">
    <source>
        <dbReference type="SAM" id="Phobius"/>
    </source>
</evidence>
<dbReference type="EMBL" id="OZ034819">
    <property type="protein sequence ID" value="CAL1394264.1"/>
    <property type="molecule type" value="Genomic_DNA"/>
</dbReference>
<gene>
    <name evidence="3" type="ORF">LTRI10_LOCUS34780</name>
</gene>
<evidence type="ECO:0000313" key="3">
    <source>
        <dbReference type="EMBL" id="CAL1394264.1"/>
    </source>
</evidence>
<feature type="transmembrane region" description="Helical" evidence="2">
    <location>
        <begin position="21"/>
        <end position="42"/>
    </location>
</feature>
<dbReference type="AlphaFoldDB" id="A0AAV2F7R8"/>
<keyword evidence="4" id="KW-1185">Reference proteome</keyword>
<sequence length="70" mass="8062">MKDQLAMSGLRSRSRKRSRSCGLVNMQCILGRIVMQSMHVHFMLRGGRSKMLIGGLWDVKIRNVAGCRWR</sequence>
<keyword evidence="2" id="KW-0472">Membrane</keyword>
<reference evidence="3 4" key="1">
    <citation type="submission" date="2024-04" db="EMBL/GenBank/DDBJ databases">
        <authorList>
            <person name="Fracassetti M."/>
        </authorList>
    </citation>
    <scope>NUCLEOTIDE SEQUENCE [LARGE SCALE GENOMIC DNA]</scope>
</reference>
<organism evidence="3 4">
    <name type="scientific">Linum trigynum</name>
    <dbReference type="NCBI Taxonomy" id="586398"/>
    <lineage>
        <taxon>Eukaryota</taxon>
        <taxon>Viridiplantae</taxon>
        <taxon>Streptophyta</taxon>
        <taxon>Embryophyta</taxon>
        <taxon>Tracheophyta</taxon>
        <taxon>Spermatophyta</taxon>
        <taxon>Magnoliopsida</taxon>
        <taxon>eudicotyledons</taxon>
        <taxon>Gunneridae</taxon>
        <taxon>Pentapetalae</taxon>
        <taxon>rosids</taxon>
        <taxon>fabids</taxon>
        <taxon>Malpighiales</taxon>
        <taxon>Linaceae</taxon>
        <taxon>Linum</taxon>
    </lineage>
</organism>
<evidence type="ECO:0000256" key="1">
    <source>
        <dbReference type="SAM" id="MobiDB-lite"/>
    </source>
</evidence>
<feature type="region of interest" description="Disordered" evidence="1">
    <location>
        <begin position="1"/>
        <end position="20"/>
    </location>
</feature>